<dbReference type="CDD" id="cd16453">
    <property type="entry name" value="RING-Ubox"/>
    <property type="match status" value="1"/>
</dbReference>
<feature type="domain" description="U-box" evidence="2">
    <location>
        <begin position="274"/>
        <end position="338"/>
    </location>
</feature>
<dbReference type="Gene3D" id="3.30.40.10">
    <property type="entry name" value="Zinc/RING finger domain, C3HC4 (zinc finger)"/>
    <property type="match status" value="1"/>
</dbReference>
<evidence type="ECO:0000259" key="2">
    <source>
        <dbReference type="SMART" id="SM00504"/>
    </source>
</evidence>
<evidence type="ECO:0000313" key="4">
    <source>
        <dbReference type="Proteomes" id="UP001295684"/>
    </source>
</evidence>
<dbReference type="SUPFAM" id="SSF57850">
    <property type="entry name" value="RING/U-box"/>
    <property type="match status" value="1"/>
</dbReference>
<dbReference type="GO" id="GO:0004842">
    <property type="term" value="F:ubiquitin-protein transferase activity"/>
    <property type="evidence" value="ECO:0007669"/>
    <property type="project" value="InterPro"/>
</dbReference>
<evidence type="ECO:0000256" key="1">
    <source>
        <dbReference type="SAM" id="Coils"/>
    </source>
</evidence>
<dbReference type="EMBL" id="CAMPGE010013511">
    <property type="protein sequence ID" value="CAI2372241.1"/>
    <property type="molecule type" value="Genomic_DNA"/>
</dbReference>
<keyword evidence="1" id="KW-0175">Coiled coil</keyword>
<dbReference type="SMART" id="SM00504">
    <property type="entry name" value="Ubox"/>
    <property type="match status" value="1"/>
</dbReference>
<protein>
    <recommendedName>
        <fullName evidence="2">U-box domain-containing protein</fullName>
    </recommendedName>
</protein>
<accession>A0AAD1UQ86</accession>
<keyword evidence="4" id="KW-1185">Reference proteome</keyword>
<dbReference type="Proteomes" id="UP001295684">
    <property type="component" value="Unassembled WGS sequence"/>
</dbReference>
<feature type="coiled-coil region" evidence="1">
    <location>
        <begin position="156"/>
        <end position="190"/>
    </location>
</feature>
<comment type="caution">
    <text evidence="3">The sequence shown here is derived from an EMBL/GenBank/DDBJ whole genome shotgun (WGS) entry which is preliminary data.</text>
</comment>
<dbReference type="GO" id="GO:0016567">
    <property type="term" value="P:protein ubiquitination"/>
    <property type="evidence" value="ECO:0007669"/>
    <property type="project" value="InterPro"/>
</dbReference>
<dbReference type="AlphaFoldDB" id="A0AAD1UQ86"/>
<proteinExistence type="predicted"/>
<organism evidence="3 4">
    <name type="scientific">Euplotes crassus</name>
    <dbReference type="NCBI Taxonomy" id="5936"/>
    <lineage>
        <taxon>Eukaryota</taxon>
        <taxon>Sar</taxon>
        <taxon>Alveolata</taxon>
        <taxon>Ciliophora</taxon>
        <taxon>Intramacronucleata</taxon>
        <taxon>Spirotrichea</taxon>
        <taxon>Hypotrichia</taxon>
        <taxon>Euplotida</taxon>
        <taxon>Euplotidae</taxon>
        <taxon>Moneuplotes</taxon>
    </lineage>
</organism>
<dbReference type="InterPro" id="IPR003613">
    <property type="entry name" value="Ubox_domain"/>
</dbReference>
<evidence type="ECO:0000313" key="3">
    <source>
        <dbReference type="EMBL" id="CAI2372241.1"/>
    </source>
</evidence>
<gene>
    <name evidence="3" type="ORF">ECRASSUSDP1_LOCUS13569</name>
</gene>
<reference evidence="3" key="1">
    <citation type="submission" date="2023-07" db="EMBL/GenBank/DDBJ databases">
        <authorList>
            <consortium name="AG Swart"/>
            <person name="Singh M."/>
            <person name="Singh A."/>
            <person name="Seah K."/>
            <person name="Emmerich C."/>
        </authorList>
    </citation>
    <scope>NUCLEOTIDE SEQUENCE</scope>
    <source>
        <strain evidence="3">DP1</strain>
    </source>
</reference>
<dbReference type="Pfam" id="PF04564">
    <property type="entry name" value="U-box"/>
    <property type="match status" value="1"/>
</dbReference>
<sequence>MLDCGIVYLVWSGRRDIIDECDYTMLTRQILTRNQLITQLEEKLKMNKLEIKSYKSQITNLKESEQKLKESVHSLEQSNKSINSAMKSIEENKTSIIKDQEATIEKLKTKVNNQKNALGDLHRCIDHKKLLVCTAEKKNRELDLKLKKMTNKYRQIDTLNTSIQSKDIQIEQLKAALLEEQNKNKKFKVKSEEHLKVCQKQNQLFKLNKALKTIFEEIIPINNSYKKIICFQLLIYKLQFKVFELEKLVSDGQVPIFEDPPIDFGPQIAKIKSHFECPILLEEIESPVICPSGHTVDLKVYEQLVRDGRKDPFSGEKLGDKVVVNRFMVAIKEILNQSNSMVKEETEDH</sequence>
<dbReference type="InterPro" id="IPR013083">
    <property type="entry name" value="Znf_RING/FYVE/PHD"/>
</dbReference>
<name>A0AAD1UQ86_EUPCR</name>
<feature type="coiled-coil region" evidence="1">
    <location>
        <begin position="37"/>
        <end position="117"/>
    </location>
</feature>